<dbReference type="InterPro" id="IPR006300">
    <property type="entry name" value="FlgB"/>
</dbReference>
<dbReference type="PROSITE" id="PS00588">
    <property type="entry name" value="FLAGELLA_BB_ROD"/>
    <property type="match status" value="1"/>
</dbReference>
<evidence type="ECO:0000259" key="7">
    <source>
        <dbReference type="Pfam" id="PF00460"/>
    </source>
</evidence>
<dbReference type="Pfam" id="PF00460">
    <property type="entry name" value="Flg_bb_rod"/>
    <property type="match status" value="1"/>
</dbReference>
<dbReference type="PANTHER" id="PTHR30435">
    <property type="entry name" value="FLAGELLAR PROTEIN"/>
    <property type="match status" value="1"/>
</dbReference>
<dbReference type="PANTHER" id="PTHR30435:SF12">
    <property type="entry name" value="FLAGELLAR BASAL BODY ROD PROTEIN FLGB"/>
    <property type="match status" value="1"/>
</dbReference>
<feature type="domain" description="Flagellar basal body rod protein N-terminal" evidence="7">
    <location>
        <begin position="15"/>
        <end position="38"/>
    </location>
</feature>
<dbReference type="NCBIfam" id="TIGR01396">
    <property type="entry name" value="FlgB"/>
    <property type="match status" value="1"/>
</dbReference>
<accession>A0ABW8I718</accession>
<dbReference type="Proteomes" id="UP001619911">
    <property type="component" value="Unassembled WGS sequence"/>
</dbReference>
<evidence type="ECO:0000256" key="3">
    <source>
        <dbReference type="ARBA" id="ARBA00014376"/>
    </source>
</evidence>
<evidence type="ECO:0000256" key="5">
    <source>
        <dbReference type="ARBA" id="ARBA00024934"/>
    </source>
</evidence>
<keyword evidence="8" id="KW-0966">Cell projection</keyword>
<name>A0ABW8I718_9BACI</name>
<dbReference type="RefSeq" id="WP_404315094.1">
    <property type="nucleotide sequence ID" value="NZ_JAUIYO010000002.1"/>
</dbReference>
<reference evidence="8 9" key="1">
    <citation type="submission" date="2023-07" db="EMBL/GenBank/DDBJ databases">
        <title>Bacillus lucianemedeirus sp. nov, a new species isolated from an immunobiological production facility.</title>
        <authorList>
            <person name="Costa L.V."/>
            <person name="Miranda R.V.S.L."/>
            <person name="Brandao M.L.L."/>
            <person name="Reis C.M.F."/>
            <person name="Frazao A.M."/>
            <person name="Cruz F.V."/>
            <person name="Baio P.V.P."/>
            <person name="Veras J.F.C."/>
            <person name="Ramos J.N."/>
            <person name="Vieira V."/>
        </authorList>
    </citation>
    <scope>NUCLEOTIDE SEQUENCE [LARGE SCALE GENOMIC DNA]</scope>
    <source>
        <strain evidence="8 9">B190/17</strain>
    </source>
</reference>
<dbReference type="PIRSF" id="PIRSF002889">
    <property type="entry name" value="Rod_FlgB"/>
    <property type="match status" value="1"/>
</dbReference>
<keyword evidence="8" id="KW-0969">Cilium</keyword>
<organism evidence="8 9">
    <name type="scientific">Bacillus lumedeiriae</name>
    <dbReference type="NCBI Taxonomy" id="3058829"/>
    <lineage>
        <taxon>Bacteria</taxon>
        <taxon>Bacillati</taxon>
        <taxon>Bacillota</taxon>
        <taxon>Bacilli</taxon>
        <taxon>Bacillales</taxon>
        <taxon>Bacillaceae</taxon>
        <taxon>Bacillus</taxon>
    </lineage>
</organism>
<evidence type="ECO:0000313" key="9">
    <source>
        <dbReference type="Proteomes" id="UP001619911"/>
    </source>
</evidence>
<dbReference type="InterPro" id="IPR001444">
    <property type="entry name" value="Flag_bb_rod_N"/>
</dbReference>
<protein>
    <recommendedName>
        <fullName evidence="3 6">Flagellar basal body rod protein FlgB</fullName>
    </recommendedName>
</protein>
<comment type="subcellular location">
    <subcellularLocation>
        <location evidence="1 6">Bacterial flagellum basal body</location>
    </subcellularLocation>
</comment>
<evidence type="ECO:0000256" key="2">
    <source>
        <dbReference type="ARBA" id="ARBA00009677"/>
    </source>
</evidence>
<dbReference type="InterPro" id="IPR019776">
    <property type="entry name" value="Flagellar_basal_body_rod_CS"/>
</dbReference>
<comment type="caution">
    <text evidence="8">The sequence shown here is derived from an EMBL/GenBank/DDBJ whole genome shotgun (WGS) entry which is preliminary data.</text>
</comment>
<evidence type="ECO:0000256" key="1">
    <source>
        <dbReference type="ARBA" id="ARBA00004117"/>
    </source>
</evidence>
<gene>
    <name evidence="8" type="primary">flgB</name>
    <name evidence="8" type="ORF">QYG89_04730</name>
</gene>
<evidence type="ECO:0000256" key="4">
    <source>
        <dbReference type="ARBA" id="ARBA00023143"/>
    </source>
</evidence>
<comment type="similarity">
    <text evidence="2 6">Belongs to the flagella basal body rod proteins family.</text>
</comment>
<evidence type="ECO:0000256" key="6">
    <source>
        <dbReference type="PIRNR" id="PIRNR002889"/>
    </source>
</evidence>
<keyword evidence="9" id="KW-1185">Reference proteome</keyword>
<comment type="subunit">
    <text evidence="6">The basal body constitutes a major portion of the flagellar organelle and consists of a number of rings mounted on a central rod.</text>
</comment>
<dbReference type="EMBL" id="JAUIYO010000002">
    <property type="protein sequence ID" value="MFK2824990.1"/>
    <property type="molecule type" value="Genomic_DNA"/>
</dbReference>
<proteinExistence type="inferred from homology"/>
<comment type="function">
    <text evidence="5 6">Structural component of flagellum, the bacterial motility apparatus. Part of the rod structure of flagellar basal body.</text>
</comment>
<evidence type="ECO:0000313" key="8">
    <source>
        <dbReference type="EMBL" id="MFK2824990.1"/>
    </source>
</evidence>
<sequence>MKIFSSSFSNIEKGLDYAALKQKTIANNIANADTPNYKSKNVKFTEIFKETLTNELTAYRTDSRHYSFRMNEGHPAIAADRQLSYNQNGNSVDVDKEMAELAKNQIYFNALTDRMSGKFNSLTNIIKGGR</sequence>
<keyword evidence="8" id="KW-0282">Flagellum</keyword>
<keyword evidence="4 6" id="KW-0975">Bacterial flagellum</keyword>